<proteinExistence type="predicted"/>
<dbReference type="AlphaFoldDB" id="D2VYS5"/>
<sequence length="281" mass="31329">MTVSQQLVFLFLCIGMFMISSVSGHARWKYPTPRTSDSGLKSYPCGGVEFFGNGQPVTILQPGKQILQFEETISHTGAPFRIALSINSDSNYEKYILIDHIPHNDQSDSSSLKVYQYLVDIPNIKCQKCSISLTNPMTDKQSGCCSYPTTKTGNSELCGSVYHSCANIQINGTVELSNFKYNYTGPCGDYTQESSSWTKQSDDSWKLDNMYTGFYVPPTSQQCSRFKISCNETYPEVSNNSQNGNSNNEPKTTISNCIPSSCVAPFVFYFMIVLFVLLNIN</sequence>
<protein>
    <submittedName>
        <fullName evidence="3">Predicted protein</fullName>
    </submittedName>
</protein>
<gene>
    <name evidence="3" type="ORF">NAEGRDRAFT_74224</name>
</gene>
<keyword evidence="2" id="KW-0732">Signal</keyword>
<evidence type="ECO:0000256" key="2">
    <source>
        <dbReference type="SAM" id="SignalP"/>
    </source>
</evidence>
<name>D2VYS5_NAEGR</name>
<keyword evidence="1" id="KW-1133">Transmembrane helix</keyword>
<dbReference type="eggNOG" id="ENOG502SAUV">
    <property type="taxonomic scope" value="Eukaryota"/>
</dbReference>
<dbReference type="RefSeq" id="XP_002670751.1">
    <property type="nucleotide sequence ID" value="XM_002670705.1"/>
</dbReference>
<accession>D2VYS5</accession>
<feature type="signal peptide" evidence="2">
    <location>
        <begin position="1"/>
        <end position="24"/>
    </location>
</feature>
<keyword evidence="1" id="KW-0812">Transmembrane</keyword>
<dbReference type="VEuPathDB" id="AmoebaDB:NAEGRDRAFT_74224"/>
<dbReference type="Proteomes" id="UP000006671">
    <property type="component" value="Unassembled WGS sequence"/>
</dbReference>
<reference evidence="3 4" key="1">
    <citation type="journal article" date="2010" name="Cell">
        <title>The genome of Naegleria gruberi illuminates early eukaryotic versatility.</title>
        <authorList>
            <person name="Fritz-Laylin L.K."/>
            <person name="Prochnik S.E."/>
            <person name="Ginger M.L."/>
            <person name="Dacks J.B."/>
            <person name="Carpenter M.L."/>
            <person name="Field M.C."/>
            <person name="Kuo A."/>
            <person name="Paredez A."/>
            <person name="Chapman J."/>
            <person name="Pham J."/>
            <person name="Shu S."/>
            <person name="Neupane R."/>
            <person name="Cipriano M."/>
            <person name="Mancuso J."/>
            <person name="Tu H."/>
            <person name="Salamov A."/>
            <person name="Lindquist E."/>
            <person name="Shapiro H."/>
            <person name="Lucas S."/>
            <person name="Grigoriev I.V."/>
            <person name="Cande W.Z."/>
            <person name="Fulton C."/>
            <person name="Rokhsar D.S."/>
            <person name="Dawson S.C."/>
        </authorList>
    </citation>
    <scope>NUCLEOTIDE SEQUENCE [LARGE SCALE GENOMIC DNA]</scope>
    <source>
        <strain evidence="3 4">NEG-M</strain>
    </source>
</reference>
<dbReference type="GeneID" id="8857896"/>
<evidence type="ECO:0000313" key="4">
    <source>
        <dbReference type="Proteomes" id="UP000006671"/>
    </source>
</evidence>
<feature type="transmembrane region" description="Helical" evidence="1">
    <location>
        <begin position="263"/>
        <end position="280"/>
    </location>
</feature>
<keyword evidence="4" id="KW-1185">Reference proteome</keyword>
<dbReference type="KEGG" id="ngr:NAEGRDRAFT_74224"/>
<dbReference type="InParanoid" id="D2VYS5"/>
<keyword evidence="1" id="KW-0472">Membrane</keyword>
<dbReference type="EMBL" id="GG738912">
    <property type="protein sequence ID" value="EFC38007.1"/>
    <property type="molecule type" value="Genomic_DNA"/>
</dbReference>
<feature type="chain" id="PRO_5003038752" evidence="2">
    <location>
        <begin position="25"/>
        <end position="281"/>
    </location>
</feature>
<evidence type="ECO:0000313" key="3">
    <source>
        <dbReference type="EMBL" id="EFC38007.1"/>
    </source>
</evidence>
<organism evidence="4">
    <name type="scientific">Naegleria gruberi</name>
    <name type="common">Amoeba</name>
    <dbReference type="NCBI Taxonomy" id="5762"/>
    <lineage>
        <taxon>Eukaryota</taxon>
        <taxon>Discoba</taxon>
        <taxon>Heterolobosea</taxon>
        <taxon>Tetramitia</taxon>
        <taxon>Eutetramitia</taxon>
        <taxon>Vahlkampfiidae</taxon>
        <taxon>Naegleria</taxon>
    </lineage>
</organism>
<evidence type="ECO:0000256" key="1">
    <source>
        <dbReference type="SAM" id="Phobius"/>
    </source>
</evidence>